<dbReference type="Proteomes" id="UP001283361">
    <property type="component" value="Unassembled WGS sequence"/>
</dbReference>
<gene>
    <name evidence="5" type="ORF">RRG08_029798</name>
</gene>
<feature type="compositionally biased region" description="Polar residues" evidence="4">
    <location>
        <begin position="159"/>
        <end position="174"/>
    </location>
</feature>
<evidence type="ECO:0000313" key="5">
    <source>
        <dbReference type="EMBL" id="KAK3750877.1"/>
    </source>
</evidence>
<dbReference type="InterPro" id="IPR013919">
    <property type="entry name" value="Pex16"/>
</dbReference>
<feature type="region of interest" description="Disordered" evidence="4">
    <location>
        <begin position="153"/>
        <end position="174"/>
    </location>
</feature>
<reference evidence="5" key="1">
    <citation type="journal article" date="2023" name="G3 (Bethesda)">
        <title>A reference genome for the long-term kleptoplast-retaining sea slug Elysia crispata morphotype clarki.</title>
        <authorList>
            <person name="Eastman K.E."/>
            <person name="Pendleton A.L."/>
            <person name="Shaikh M.A."/>
            <person name="Suttiyut T."/>
            <person name="Ogas R."/>
            <person name="Tomko P."/>
            <person name="Gavelis G."/>
            <person name="Widhalm J.R."/>
            <person name="Wisecaver J.H."/>
        </authorList>
    </citation>
    <scope>NUCLEOTIDE SEQUENCE</scope>
    <source>
        <strain evidence="5">ECLA1</strain>
    </source>
</reference>
<dbReference type="AlphaFoldDB" id="A0AAE0YMF6"/>
<evidence type="ECO:0000256" key="4">
    <source>
        <dbReference type="SAM" id="MobiDB-lite"/>
    </source>
</evidence>
<keyword evidence="6" id="KW-1185">Reference proteome</keyword>
<keyword evidence="3" id="KW-0962">Peroxisome biogenesis</keyword>
<accession>A0AAE0YMF6</accession>
<evidence type="ECO:0000256" key="1">
    <source>
        <dbReference type="ARBA" id="ARBA00009505"/>
    </source>
</evidence>
<name>A0AAE0YMF6_9GAST</name>
<organism evidence="5 6">
    <name type="scientific">Elysia crispata</name>
    <name type="common">lettuce slug</name>
    <dbReference type="NCBI Taxonomy" id="231223"/>
    <lineage>
        <taxon>Eukaryota</taxon>
        <taxon>Metazoa</taxon>
        <taxon>Spiralia</taxon>
        <taxon>Lophotrochozoa</taxon>
        <taxon>Mollusca</taxon>
        <taxon>Gastropoda</taxon>
        <taxon>Heterobranchia</taxon>
        <taxon>Euthyneura</taxon>
        <taxon>Panpulmonata</taxon>
        <taxon>Sacoglossa</taxon>
        <taxon>Placobranchoidea</taxon>
        <taxon>Plakobranchidae</taxon>
        <taxon>Elysia</taxon>
    </lineage>
</organism>
<dbReference type="GO" id="GO:0005778">
    <property type="term" value="C:peroxisomal membrane"/>
    <property type="evidence" value="ECO:0007669"/>
    <property type="project" value="UniProtKB-SubCell"/>
</dbReference>
<comment type="caution">
    <text evidence="5">The sequence shown here is derived from an EMBL/GenBank/DDBJ whole genome shotgun (WGS) entry which is preliminary data.</text>
</comment>
<dbReference type="GO" id="GO:0007031">
    <property type="term" value="P:peroxisome organization"/>
    <property type="evidence" value="ECO:0007669"/>
    <property type="project" value="UniProtKB-KW"/>
</dbReference>
<proteinExistence type="inferred from homology"/>
<dbReference type="Pfam" id="PF08610">
    <property type="entry name" value="Pex16"/>
    <property type="match status" value="1"/>
</dbReference>
<dbReference type="EMBL" id="JAWDGP010005843">
    <property type="protein sequence ID" value="KAK3750877.1"/>
    <property type="molecule type" value="Genomic_DNA"/>
</dbReference>
<evidence type="ECO:0000256" key="3">
    <source>
        <dbReference type="RuleBase" id="RU365003"/>
    </source>
</evidence>
<dbReference type="PANTHER" id="PTHR13299">
    <property type="entry name" value="PEROXISOMAL MEMBRANE PROTEIN PEX16"/>
    <property type="match status" value="1"/>
</dbReference>
<comment type="subcellular location">
    <subcellularLocation>
        <location evidence="3">Peroxisome membrane</location>
    </subcellularLocation>
</comment>
<comment type="similarity">
    <text evidence="1 3">Belongs to the peroxin-16 family.</text>
</comment>
<sequence>MADFLQKLYEEYKITICKNAATIGQFESAFRIFSYVIAAKFEDSAILSELLYSASNLLVLFNDTIIQSASGIIPKVPASQERLKNIITVLEHVGVFVEVSAERMYGEVGRWAAITVLQIAKCVCRFLLLVKYGVGIQGVPPMSPIDRDAVLKQKESAAPGSTQENSSTNSNAEVETKTSLSFVLKRSGKAMRSLSVAEPLKLRDWKVPSMNGSQLQGNSKRFTRDNLMPSKLNRKQAWGEILYILKPVIHLGSICLCGQSSFKPWLVSSGLDVGSLCLLGDGRGLNSQEQTELRRRALMLAMYLLRSPFYDRFSKQKLLQTLRALSEVIPGVSIALVPLMDYLPVWQRVYFYTWST</sequence>
<evidence type="ECO:0000256" key="2">
    <source>
        <dbReference type="ARBA" id="ARBA00018577"/>
    </source>
</evidence>
<evidence type="ECO:0000313" key="6">
    <source>
        <dbReference type="Proteomes" id="UP001283361"/>
    </source>
</evidence>
<keyword evidence="3" id="KW-0576">Peroxisome</keyword>
<protein>
    <recommendedName>
        <fullName evidence="2 3">Peroxisomal membrane protein PEX16</fullName>
    </recommendedName>
</protein>
<dbReference type="PANTHER" id="PTHR13299:SF0">
    <property type="entry name" value="PEROXISOMAL MEMBRANE PROTEIN PEX16"/>
    <property type="match status" value="1"/>
</dbReference>